<dbReference type="EMBL" id="BTGU01000202">
    <property type="protein sequence ID" value="GMN64951.1"/>
    <property type="molecule type" value="Genomic_DNA"/>
</dbReference>
<reference evidence="2" key="1">
    <citation type="submission" date="2023-07" db="EMBL/GenBank/DDBJ databases">
        <title>draft genome sequence of fig (Ficus carica).</title>
        <authorList>
            <person name="Takahashi T."/>
            <person name="Nishimura K."/>
        </authorList>
    </citation>
    <scope>NUCLEOTIDE SEQUENCE</scope>
</reference>
<dbReference type="Proteomes" id="UP001187192">
    <property type="component" value="Unassembled WGS sequence"/>
</dbReference>
<keyword evidence="1" id="KW-0472">Membrane</keyword>
<feature type="transmembrane region" description="Helical" evidence="1">
    <location>
        <begin position="95"/>
        <end position="113"/>
    </location>
</feature>
<evidence type="ECO:0000256" key="1">
    <source>
        <dbReference type="SAM" id="Phobius"/>
    </source>
</evidence>
<keyword evidence="1" id="KW-1133">Transmembrane helix</keyword>
<organism evidence="2 3">
    <name type="scientific">Ficus carica</name>
    <name type="common">Common fig</name>
    <dbReference type="NCBI Taxonomy" id="3494"/>
    <lineage>
        <taxon>Eukaryota</taxon>
        <taxon>Viridiplantae</taxon>
        <taxon>Streptophyta</taxon>
        <taxon>Embryophyta</taxon>
        <taxon>Tracheophyta</taxon>
        <taxon>Spermatophyta</taxon>
        <taxon>Magnoliopsida</taxon>
        <taxon>eudicotyledons</taxon>
        <taxon>Gunneridae</taxon>
        <taxon>Pentapetalae</taxon>
        <taxon>rosids</taxon>
        <taxon>fabids</taxon>
        <taxon>Rosales</taxon>
        <taxon>Moraceae</taxon>
        <taxon>Ficeae</taxon>
        <taxon>Ficus</taxon>
    </lineage>
</organism>
<evidence type="ECO:0000313" key="3">
    <source>
        <dbReference type="Proteomes" id="UP001187192"/>
    </source>
</evidence>
<evidence type="ECO:0000313" key="2">
    <source>
        <dbReference type="EMBL" id="GMN64951.1"/>
    </source>
</evidence>
<evidence type="ECO:0008006" key="4">
    <source>
        <dbReference type="Google" id="ProtNLM"/>
    </source>
</evidence>
<dbReference type="AlphaFoldDB" id="A0AA88E309"/>
<proteinExistence type="predicted"/>
<protein>
    <recommendedName>
        <fullName evidence="4">Transmembrane protein</fullName>
    </recommendedName>
</protein>
<dbReference type="PANTHER" id="PTHR33306:SF24">
    <property type="entry name" value="TRANSMEMBRANE PROTEIN"/>
    <property type="match status" value="1"/>
</dbReference>
<name>A0AA88E309_FICCA</name>
<gene>
    <name evidence="2" type="ORF">TIFTF001_034010</name>
</gene>
<feature type="transmembrane region" description="Helical" evidence="1">
    <location>
        <begin position="20"/>
        <end position="42"/>
    </location>
</feature>
<keyword evidence="3" id="KW-1185">Reference proteome</keyword>
<feature type="transmembrane region" description="Helical" evidence="1">
    <location>
        <begin position="54"/>
        <end position="75"/>
    </location>
</feature>
<keyword evidence="1" id="KW-0812">Transmembrane</keyword>
<sequence length="127" mass="15022">MARSSYYNDYYYSFWDYLSIPLHLILLIVIVFFMLGFSWYINYESMFEDMMSQFKLFLMFLPLLLLLLVHCLSTGGLPAFLLPLPEKDSLHRAGGSPWGVAFLLVFLLFMISYQSSFQERWFPLVAR</sequence>
<accession>A0AA88E309</accession>
<dbReference type="Gramene" id="FCD_00038124-RA">
    <property type="protein sequence ID" value="FCD_00038124-RA:cds"/>
    <property type="gene ID" value="FCD_00038124"/>
</dbReference>
<comment type="caution">
    <text evidence="2">The sequence shown here is derived from an EMBL/GenBank/DDBJ whole genome shotgun (WGS) entry which is preliminary data.</text>
</comment>
<dbReference type="PANTHER" id="PTHR33306">
    <property type="entry name" value="EXPRESSED PROTEIN-RELATED-RELATED"/>
    <property type="match status" value="1"/>
</dbReference>